<dbReference type="Proteomes" id="UP001611075">
    <property type="component" value="Unassembled WGS sequence"/>
</dbReference>
<dbReference type="Pfam" id="PF00583">
    <property type="entry name" value="Acetyltransf_1"/>
    <property type="match status" value="1"/>
</dbReference>
<feature type="domain" description="N-acetyltransferase" evidence="1">
    <location>
        <begin position="61"/>
        <end position="212"/>
    </location>
</feature>
<dbReference type="SUPFAM" id="SSF55729">
    <property type="entry name" value="Acyl-CoA N-acyltransferases (Nat)"/>
    <property type="match status" value="1"/>
</dbReference>
<keyword evidence="2" id="KW-0012">Acyltransferase</keyword>
<evidence type="ECO:0000259" key="1">
    <source>
        <dbReference type="PROSITE" id="PS51186"/>
    </source>
</evidence>
<dbReference type="InterPro" id="IPR000182">
    <property type="entry name" value="GNAT_dom"/>
</dbReference>
<comment type="caution">
    <text evidence="2">The sequence shown here is derived from an EMBL/GenBank/DDBJ whole genome shotgun (WGS) entry which is preliminary data.</text>
</comment>
<keyword evidence="3" id="KW-1185">Reference proteome</keyword>
<sequence length="212" mass="23010">MAPVITRVAADQWHALEDDLVVGRGDTMRRADGRLFISIDAWHDAVFDRLAAAMLAELPAPLYTMVDADDPDTTSNWRRAGFAAHRRERQYLVVGEAQTTAQPPAGVTFTGGEGVFRAEVEGAEVGVIQILPLMRGDGTPRIARIVSIEVRADQRRRGIGRALLVHALDAMHACGFGIASTDVDETDTAAILLLEGVGARRASNSLELIWQK</sequence>
<proteinExistence type="predicted"/>
<evidence type="ECO:0000313" key="3">
    <source>
        <dbReference type="Proteomes" id="UP001611075"/>
    </source>
</evidence>
<evidence type="ECO:0000313" key="2">
    <source>
        <dbReference type="EMBL" id="MFI0793593.1"/>
    </source>
</evidence>
<dbReference type="CDD" id="cd04301">
    <property type="entry name" value="NAT_SF"/>
    <property type="match status" value="1"/>
</dbReference>
<dbReference type="GO" id="GO:0016746">
    <property type="term" value="F:acyltransferase activity"/>
    <property type="evidence" value="ECO:0007669"/>
    <property type="project" value="UniProtKB-KW"/>
</dbReference>
<dbReference type="PROSITE" id="PS51186">
    <property type="entry name" value="GNAT"/>
    <property type="match status" value="1"/>
</dbReference>
<dbReference type="EMBL" id="JBIRPU010000007">
    <property type="protein sequence ID" value="MFI0793593.1"/>
    <property type="molecule type" value="Genomic_DNA"/>
</dbReference>
<protein>
    <submittedName>
        <fullName evidence="2">GNAT family N-acetyltransferase</fullName>
        <ecNumber evidence="2">2.3.1.-</ecNumber>
    </submittedName>
</protein>
<gene>
    <name evidence="2" type="ORF">ACH4OY_13010</name>
</gene>
<organism evidence="2 3">
    <name type="scientific">Micromonospora rubida</name>
    <dbReference type="NCBI Taxonomy" id="2697657"/>
    <lineage>
        <taxon>Bacteria</taxon>
        <taxon>Bacillati</taxon>
        <taxon>Actinomycetota</taxon>
        <taxon>Actinomycetes</taxon>
        <taxon>Micromonosporales</taxon>
        <taxon>Micromonosporaceae</taxon>
        <taxon>Micromonospora</taxon>
    </lineage>
</organism>
<keyword evidence="2" id="KW-0808">Transferase</keyword>
<name>A0ABW7SIT2_9ACTN</name>
<dbReference type="RefSeq" id="WP_396679167.1">
    <property type="nucleotide sequence ID" value="NZ_JBIRPU010000007.1"/>
</dbReference>
<dbReference type="Gene3D" id="3.40.630.30">
    <property type="match status" value="1"/>
</dbReference>
<accession>A0ABW7SIT2</accession>
<dbReference type="InterPro" id="IPR016181">
    <property type="entry name" value="Acyl_CoA_acyltransferase"/>
</dbReference>
<reference evidence="2 3" key="1">
    <citation type="submission" date="2024-10" db="EMBL/GenBank/DDBJ databases">
        <title>The Natural Products Discovery Center: Release of the First 8490 Sequenced Strains for Exploring Actinobacteria Biosynthetic Diversity.</title>
        <authorList>
            <person name="Kalkreuter E."/>
            <person name="Kautsar S.A."/>
            <person name="Yang D."/>
            <person name="Bader C.D."/>
            <person name="Teijaro C.N."/>
            <person name="Fluegel L."/>
            <person name="Davis C.M."/>
            <person name="Simpson J.R."/>
            <person name="Lauterbach L."/>
            <person name="Steele A.D."/>
            <person name="Gui C."/>
            <person name="Meng S."/>
            <person name="Li G."/>
            <person name="Viehrig K."/>
            <person name="Ye F."/>
            <person name="Su P."/>
            <person name="Kiefer A.F."/>
            <person name="Nichols A."/>
            <person name="Cepeda A.J."/>
            <person name="Yan W."/>
            <person name="Fan B."/>
            <person name="Jiang Y."/>
            <person name="Adhikari A."/>
            <person name="Zheng C.-J."/>
            <person name="Schuster L."/>
            <person name="Cowan T.M."/>
            <person name="Smanski M.J."/>
            <person name="Chevrette M.G."/>
            <person name="De Carvalho L.P.S."/>
            <person name="Shen B."/>
        </authorList>
    </citation>
    <scope>NUCLEOTIDE SEQUENCE [LARGE SCALE GENOMIC DNA]</scope>
    <source>
        <strain evidence="2 3">NPDC021253</strain>
    </source>
</reference>
<dbReference type="EC" id="2.3.1.-" evidence="2"/>